<name>A0A150IHZ2_9EURY</name>
<dbReference type="Proteomes" id="UP000092403">
    <property type="component" value="Unassembled WGS sequence"/>
</dbReference>
<evidence type="ECO:0000313" key="5">
    <source>
        <dbReference type="Proteomes" id="UP000092401"/>
    </source>
</evidence>
<accession>A0A150IW22</accession>
<dbReference type="EMBL" id="LNGE01000052">
    <property type="protein sequence ID" value="KYC44606.1"/>
    <property type="molecule type" value="Genomic_DNA"/>
</dbReference>
<reference evidence="4 5" key="1">
    <citation type="journal article" date="2016" name="ISME J.">
        <title>Chasing the elusive Euryarchaeota class WSA2: genomes reveal a uniquely fastidious methyl-reducing methanogen.</title>
        <authorList>
            <person name="Nobu M.K."/>
            <person name="Narihiro T."/>
            <person name="Kuroda K."/>
            <person name="Mei R."/>
            <person name="Liu W.T."/>
        </authorList>
    </citation>
    <scope>NUCLEOTIDE SEQUENCE [LARGE SCALE GENOMIC DNA]</scope>
    <source>
        <strain evidence="1">B03fssc0709_Meth_Bin005</strain>
        <strain evidence="2">B15fssc0709_Meth_Bin003</strain>
        <strain evidence="3">BMIXfssc0709_Meth_Bin006</strain>
    </source>
</reference>
<dbReference type="AlphaFoldDB" id="A0A150IHZ2"/>
<protein>
    <submittedName>
        <fullName evidence="1">Uncharacterized protein</fullName>
    </submittedName>
</protein>
<evidence type="ECO:0000313" key="4">
    <source>
        <dbReference type="Proteomes" id="UP000091929"/>
    </source>
</evidence>
<organism evidence="1 5">
    <name type="scientific">Candidatus Methanofastidiosum methylothiophilum</name>
    <dbReference type="NCBI Taxonomy" id="1705564"/>
    <lineage>
        <taxon>Archaea</taxon>
        <taxon>Methanobacteriati</taxon>
        <taxon>Methanobacteriota</taxon>
        <taxon>Stenosarchaea group</taxon>
        <taxon>Candidatus Methanofastidiosia</taxon>
        <taxon>Candidatus Methanofastidiosales</taxon>
        <taxon>Candidatus Methanofastidiosaceae</taxon>
        <taxon>Candidatus Methanofastidiosum</taxon>
    </lineage>
</organism>
<dbReference type="Proteomes" id="UP000091929">
    <property type="component" value="Unassembled WGS sequence"/>
</dbReference>
<comment type="caution">
    <text evidence="1">The sequence shown here is derived from an EMBL/GenBank/DDBJ whole genome shotgun (WGS) entry which is preliminary data.</text>
</comment>
<dbReference type="EMBL" id="LNGF01000046">
    <property type="protein sequence ID" value="KYC46774.1"/>
    <property type="molecule type" value="Genomic_DNA"/>
</dbReference>
<evidence type="ECO:0000313" key="1">
    <source>
        <dbReference type="EMBL" id="KYC44606.1"/>
    </source>
</evidence>
<dbReference type="Proteomes" id="UP000092401">
    <property type="component" value="Unassembled WGS sequence"/>
</dbReference>
<gene>
    <name evidence="1" type="ORF">APG10_01577</name>
    <name evidence="2" type="ORF">APG11_01678</name>
    <name evidence="3" type="ORF">APG12_01621</name>
</gene>
<evidence type="ECO:0000313" key="3">
    <source>
        <dbReference type="EMBL" id="KYC49201.1"/>
    </source>
</evidence>
<proteinExistence type="predicted"/>
<dbReference type="EMBL" id="LNJC01000043">
    <property type="protein sequence ID" value="KYC49201.1"/>
    <property type="molecule type" value="Genomic_DNA"/>
</dbReference>
<accession>A0A150IQ57</accession>
<sequence length="145" mass="16648">MSLTDDLKNIVSRIPAKINEKKGIYEFEVILAERKAFLSKQKLIYSAKFRVDEQNREVRFTEMLKESGAGMSSGGSDDMSSGFGFKKESYNTMSGSREGTIEEQSRIFGKKYEYNFDYGSIRKQFESKTKENGYKFTYKITSIGL</sequence>
<evidence type="ECO:0000313" key="2">
    <source>
        <dbReference type="EMBL" id="KYC46774.1"/>
    </source>
</evidence>
<accession>A0A150IHZ2</accession>